<dbReference type="PANTHER" id="PTHR15696">
    <property type="entry name" value="SMG-7 SUPPRESSOR WITH MORPHOLOGICAL EFFECT ON GENITALIA PROTEIN 7"/>
    <property type="match status" value="1"/>
</dbReference>
<dbReference type="VEuPathDB" id="FungiDB:ASPCADRAFT_210022"/>
<protein>
    <recommendedName>
        <fullName evidence="2">DNA/RNA-binding domain-containing protein</fullName>
    </recommendedName>
</protein>
<dbReference type="PANTHER" id="PTHR15696:SF0">
    <property type="entry name" value="TELOMERASE-BINDING PROTEIN EST1A"/>
    <property type="match status" value="1"/>
</dbReference>
<gene>
    <name evidence="3" type="ORF">ASPCADRAFT_210022</name>
</gene>
<sequence>MSDGNDGRDPLLVPSQDQASASPALELPRPDIDPDTSFPKKSLEPLVSDAGSPAGSSTTNRAFHSASASFSHKRGDSGGPVPDDFASDDVSEHAVEHASSNVPNGCRQAWQEQWRRSGTDIARPSSRAIAEGRMRQASPTNSGSRLPRDPTRVADGIGESTNGGYQSPLRTQDPCSSPILNDGPLPLNPSTGPEEMASFSQASQQSAKGLSYGQESARQLSNAQKFSGAVVGTSGGTSASYGIIRQLETDSEFCTEEQLISDVRDIYAAILLAEKRCEEWAEESEDWTPVDPEKFQPLTGTHAMLLREYHDFFLCSQHPMATPALKRLAEKYAMPARLWRIGVHSVLETLRRWLPESLEHMLSFIYYAYSMITLMLESVPAFEDTWIECLGDLSRYRMAVEESDLRERESWAGVARSWYNRAADRNPNVGRIQHHLAVLARPDVTQQLFYYTRSLVSVHPFAGTRESIFLLFNPFLRGPQAIHRLPLVSAFVAAHGYLYTGDVGDRLIESVDTFTSLLNQTIGRIGAAFRMQGFFICACNVAAMLEYGSADAYLSPEFYEADLSPPGSVGEVYASAASTWIPTNNLQAVQTEFLASRDSTNPSPLLFYGSFLTYHTLSVILDQVPDRNVYAACHVSLAFLWCLALTPRGMSRVEVAVPWRKLASFLNVLFRSYIKPHIAEKDEFPISEETTWVAEDFLIRGQLWSQRLYPTGFFDNAPTAGDGRNIEPPSRDITRMYRCIWLGIRLAMFERWITYDFTARKFSATPFALELEKIAEQQNPFAKPNEVKQAGAENKGVHET</sequence>
<evidence type="ECO:0000313" key="3">
    <source>
        <dbReference type="EMBL" id="OOF92758.1"/>
    </source>
</evidence>
<accession>A0A1R3RE48</accession>
<dbReference type="InterPro" id="IPR011990">
    <property type="entry name" value="TPR-like_helical_dom_sf"/>
</dbReference>
<dbReference type="OrthoDB" id="2017974at2759"/>
<dbReference type="OMA" id="GFFICAC"/>
<feature type="compositionally biased region" description="Polar residues" evidence="1">
    <location>
        <begin position="159"/>
        <end position="179"/>
    </location>
</feature>
<dbReference type="Pfam" id="PF10373">
    <property type="entry name" value="EST1_DNA_bind"/>
    <property type="match status" value="1"/>
</dbReference>
<dbReference type="EMBL" id="KV907506">
    <property type="protein sequence ID" value="OOF92758.1"/>
    <property type="molecule type" value="Genomic_DNA"/>
</dbReference>
<dbReference type="STRING" id="602072.A0A1R3RE48"/>
<reference evidence="4" key="1">
    <citation type="journal article" date="2017" name="Genome Biol.">
        <title>Comparative genomics reveals high biological diversity and specific adaptations in the industrially and medically important fungal genus Aspergillus.</title>
        <authorList>
            <person name="de Vries R.P."/>
            <person name="Riley R."/>
            <person name="Wiebenga A."/>
            <person name="Aguilar-Osorio G."/>
            <person name="Amillis S."/>
            <person name="Uchima C.A."/>
            <person name="Anderluh G."/>
            <person name="Asadollahi M."/>
            <person name="Askin M."/>
            <person name="Barry K."/>
            <person name="Battaglia E."/>
            <person name="Bayram O."/>
            <person name="Benocci T."/>
            <person name="Braus-Stromeyer S.A."/>
            <person name="Caldana C."/>
            <person name="Canovas D."/>
            <person name="Cerqueira G.C."/>
            <person name="Chen F."/>
            <person name="Chen W."/>
            <person name="Choi C."/>
            <person name="Clum A."/>
            <person name="Dos Santos R.A."/>
            <person name="Damasio A.R."/>
            <person name="Diallinas G."/>
            <person name="Emri T."/>
            <person name="Fekete E."/>
            <person name="Flipphi M."/>
            <person name="Freyberg S."/>
            <person name="Gallo A."/>
            <person name="Gournas C."/>
            <person name="Habgood R."/>
            <person name="Hainaut M."/>
            <person name="Harispe M.L."/>
            <person name="Henrissat B."/>
            <person name="Hilden K.S."/>
            <person name="Hope R."/>
            <person name="Hossain A."/>
            <person name="Karabika E."/>
            <person name="Karaffa L."/>
            <person name="Karanyi Z."/>
            <person name="Krasevec N."/>
            <person name="Kuo A."/>
            <person name="Kusch H."/>
            <person name="LaButti K."/>
            <person name="Lagendijk E.L."/>
            <person name="Lapidus A."/>
            <person name="Levasseur A."/>
            <person name="Lindquist E."/>
            <person name="Lipzen A."/>
            <person name="Logrieco A.F."/>
            <person name="MacCabe A."/>
            <person name="Maekelae M.R."/>
            <person name="Malavazi I."/>
            <person name="Melin P."/>
            <person name="Meyer V."/>
            <person name="Mielnichuk N."/>
            <person name="Miskei M."/>
            <person name="Molnar A.P."/>
            <person name="Mule G."/>
            <person name="Ngan C.Y."/>
            <person name="Orejas M."/>
            <person name="Orosz E."/>
            <person name="Ouedraogo J.P."/>
            <person name="Overkamp K.M."/>
            <person name="Park H.-S."/>
            <person name="Perrone G."/>
            <person name="Piumi F."/>
            <person name="Punt P.J."/>
            <person name="Ram A.F."/>
            <person name="Ramon A."/>
            <person name="Rauscher S."/>
            <person name="Record E."/>
            <person name="Riano-Pachon D.M."/>
            <person name="Robert V."/>
            <person name="Roehrig J."/>
            <person name="Ruller R."/>
            <person name="Salamov A."/>
            <person name="Salih N.S."/>
            <person name="Samson R.A."/>
            <person name="Sandor E."/>
            <person name="Sanguinetti M."/>
            <person name="Schuetze T."/>
            <person name="Sepcic K."/>
            <person name="Shelest E."/>
            <person name="Sherlock G."/>
            <person name="Sophianopoulou V."/>
            <person name="Squina F.M."/>
            <person name="Sun H."/>
            <person name="Susca A."/>
            <person name="Todd R.B."/>
            <person name="Tsang A."/>
            <person name="Unkles S.E."/>
            <person name="van de Wiele N."/>
            <person name="van Rossen-Uffink D."/>
            <person name="Oliveira J.V."/>
            <person name="Vesth T.C."/>
            <person name="Visser J."/>
            <person name="Yu J.-H."/>
            <person name="Zhou M."/>
            <person name="Andersen M.R."/>
            <person name="Archer D.B."/>
            <person name="Baker S.E."/>
            <person name="Benoit I."/>
            <person name="Brakhage A.A."/>
            <person name="Braus G.H."/>
            <person name="Fischer R."/>
            <person name="Frisvad J.C."/>
            <person name="Goldman G.H."/>
            <person name="Houbraken J."/>
            <person name="Oakley B."/>
            <person name="Pocsi I."/>
            <person name="Scazzocchio C."/>
            <person name="Seiboth B."/>
            <person name="vanKuyk P.A."/>
            <person name="Wortman J."/>
            <person name="Dyer P.S."/>
            <person name="Grigoriev I.V."/>
        </authorList>
    </citation>
    <scope>NUCLEOTIDE SEQUENCE [LARGE SCALE GENOMIC DNA]</scope>
    <source>
        <strain evidence="4">ITEM 5010</strain>
    </source>
</reference>
<dbReference type="GO" id="GO:0042162">
    <property type="term" value="F:telomeric DNA binding"/>
    <property type="evidence" value="ECO:0007669"/>
    <property type="project" value="TreeGrafter"/>
</dbReference>
<proteinExistence type="predicted"/>
<dbReference type="GO" id="GO:0005697">
    <property type="term" value="C:telomerase holoenzyme complex"/>
    <property type="evidence" value="ECO:0007669"/>
    <property type="project" value="TreeGrafter"/>
</dbReference>
<dbReference type="InterPro" id="IPR045153">
    <property type="entry name" value="Est1/Ebs1-like"/>
</dbReference>
<keyword evidence="4" id="KW-1185">Reference proteome</keyword>
<feature type="region of interest" description="Disordered" evidence="1">
    <location>
        <begin position="780"/>
        <end position="800"/>
    </location>
</feature>
<organism evidence="3 4">
    <name type="scientific">Aspergillus carbonarius (strain ITEM 5010)</name>
    <dbReference type="NCBI Taxonomy" id="602072"/>
    <lineage>
        <taxon>Eukaryota</taxon>
        <taxon>Fungi</taxon>
        <taxon>Dikarya</taxon>
        <taxon>Ascomycota</taxon>
        <taxon>Pezizomycotina</taxon>
        <taxon>Eurotiomycetes</taxon>
        <taxon>Eurotiomycetidae</taxon>
        <taxon>Eurotiales</taxon>
        <taxon>Aspergillaceae</taxon>
        <taxon>Aspergillus</taxon>
        <taxon>Aspergillus subgen. Circumdati</taxon>
    </lineage>
</organism>
<evidence type="ECO:0000259" key="2">
    <source>
        <dbReference type="Pfam" id="PF10373"/>
    </source>
</evidence>
<dbReference type="SUPFAM" id="SSF48452">
    <property type="entry name" value="TPR-like"/>
    <property type="match status" value="1"/>
</dbReference>
<dbReference type="Gene3D" id="1.25.40.10">
    <property type="entry name" value="Tetratricopeptide repeat domain"/>
    <property type="match status" value="1"/>
</dbReference>
<feature type="compositionally biased region" description="Low complexity" evidence="1">
    <location>
        <begin position="197"/>
        <end position="207"/>
    </location>
</feature>
<dbReference type="Proteomes" id="UP000188318">
    <property type="component" value="Unassembled WGS sequence"/>
</dbReference>
<dbReference type="GO" id="GO:0000184">
    <property type="term" value="P:nuclear-transcribed mRNA catabolic process, nonsense-mediated decay"/>
    <property type="evidence" value="ECO:0007669"/>
    <property type="project" value="TreeGrafter"/>
</dbReference>
<evidence type="ECO:0000313" key="4">
    <source>
        <dbReference type="Proteomes" id="UP000188318"/>
    </source>
</evidence>
<dbReference type="AlphaFoldDB" id="A0A1R3RE48"/>
<feature type="domain" description="DNA/RNA-binding" evidence="2">
    <location>
        <begin position="415"/>
        <end position="520"/>
    </location>
</feature>
<dbReference type="GO" id="GO:0070034">
    <property type="term" value="F:telomerase RNA binding"/>
    <property type="evidence" value="ECO:0007669"/>
    <property type="project" value="TreeGrafter"/>
</dbReference>
<dbReference type="InterPro" id="IPR018834">
    <property type="entry name" value="DNA/RNA-bd_Est1-type"/>
</dbReference>
<feature type="region of interest" description="Disordered" evidence="1">
    <location>
        <begin position="1"/>
        <end position="215"/>
    </location>
</feature>
<evidence type="ECO:0000256" key="1">
    <source>
        <dbReference type="SAM" id="MobiDB-lite"/>
    </source>
</evidence>
<dbReference type="FunFam" id="1.25.40.10:FF:000202">
    <property type="entry name" value="Unplaced genomic scaffold supercont1.7, whole genome shotgun sequence"/>
    <property type="match status" value="1"/>
</dbReference>
<name>A0A1R3RE48_ASPC5</name>